<gene>
    <name evidence="2" type="ORF">MRZ06_07990</name>
</gene>
<dbReference type="SUPFAM" id="SSF55729">
    <property type="entry name" value="Acyl-CoA N-acyltransferases (Nat)"/>
    <property type="match status" value="1"/>
</dbReference>
<organism evidence="2 3">
    <name type="scientific">Macrococcus armenti</name>
    <dbReference type="NCBI Taxonomy" id="2875764"/>
    <lineage>
        <taxon>Bacteria</taxon>
        <taxon>Bacillati</taxon>
        <taxon>Bacillota</taxon>
        <taxon>Bacilli</taxon>
        <taxon>Bacillales</taxon>
        <taxon>Staphylococcaceae</taxon>
        <taxon>Macrococcus</taxon>
    </lineage>
</organism>
<feature type="domain" description="N-acetyltransferase" evidence="1">
    <location>
        <begin position="2"/>
        <end position="166"/>
    </location>
</feature>
<name>A0ABY3ZUB8_9STAP</name>
<dbReference type="PANTHER" id="PTHR43415">
    <property type="entry name" value="SPERMIDINE N(1)-ACETYLTRANSFERASE"/>
    <property type="match status" value="1"/>
</dbReference>
<reference evidence="2" key="1">
    <citation type="submission" date="2022-03" db="EMBL/GenBank/DDBJ databases">
        <authorList>
            <person name="Vrbovska V."/>
            <person name="Kovarovic V."/>
            <person name="Botka T."/>
            <person name="Pantucek R."/>
        </authorList>
    </citation>
    <scope>NUCLEOTIDE SEQUENCE</scope>
    <source>
        <strain evidence="2">CCM 2609</strain>
    </source>
</reference>
<sequence>MIEIRSAEVRDAERILRYCKIVGSETDNLLFGSEGLNISVESERIILSNIASREKNIMLVAIDDDEVVGIGNIGGNMRERISHQARLAISIRQSHWGQGIGSNMMQALIDFAKSEAIEIITLEVYRDNEPAIKLYKKFGFEEIGYFKNFSKVNGVYKDAILMNLYL</sequence>
<dbReference type="RefSeq" id="WP_243365322.1">
    <property type="nucleotide sequence ID" value="NZ_CP094348.1"/>
</dbReference>
<dbReference type="CDD" id="cd04301">
    <property type="entry name" value="NAT_SF"/>
    <property type="match status" value="1"/>
</dbReference>
<keyword evidence="2" id="KW-0808">Transferase</keyword>
<accession>A0ABY3ZUB8</accession>
<reference evidence="2" key="2">
    <citation type="submission" date="2022-04" db="EMBL/GenBank/DDBJ databases">
        <title>Antimicrobial genetic elements in methicillin-resistant Macrococcus armenti.</title>
        <authorList>
            <person name="Keller J.E."/>
            <person name="Schwendener S."/>
            <person name="Pantucek R."/>
            <person name="Perreten V."/>
        </authorList>
    </citation>
    <scope>NUCLEOTIDE SEQUENCE</scope>
    <source>
        <strain evidence="2">CCM 2609</strain>
    </source>
</reference>
<dbReference type="GO" id="GO:0016746">
    <property type="term" value="F:acyltransferase activity"/>
    <property type="evidence" value="ECO:0007669"/>
    <property type="project" value="UniProtKB-KW"/>
</dbReference>
<dbReference type="PROSITE" id="PS51186">
    <property type="entry name" value="GNAT"/>
    <property type="match status" value="1"/>
</dbReference>
<evidence type="ECO:0000313" key="3">
    <source>
        <dbReference type="Proteomes" id="UP000830343"/>
    </source>
</evidence>
<keyword evidence="2" id="KW-0012">Acyltransferase</keyword>
<dbReference type="Proteomes" id="UP000830343">
    <property type="component" value="Chromosome"/>
</dbReference>
<evidence type="ECO:0000313" key="2">
    <source>
        <dbReference type="EMBL" id="UOB19974.1"/>
    </source>
</evidence>
<proteinExistence type="predicted"/>
<evidence type="ECO:0000259" key="1">
    <source>
        <dbReference type="PROSITE" id="PS51186"/>
    </source>
</evidence>
<protein>
    <submittedName>
        <fullName evidence="2">GNAT family N-acetyltransferase</fullName>
        <ecNumber evidence="2">2.3.1.-</ecNumber>
    </submittedName>
</protein>
<dbReference type="EMBL" id="CP094348">
    <property type="protein sequence ID" value="UOB19974.1"/>
    <property type="molecule type" value="Genomic_DNA"/>
</dbReference>
<dbReference type="EC" id="2.3.1.-" evidence="2"/>
<dbReference type="InterPro" id="IPR000182">
    <property type="entry name" value="GNAT_dom"/>
</dbReference>
<dbReference type="InterPro" id="IPR016181">
    <property type="entry name" value="Acyl_CoA_acyltransferase"/>
</dbReference>
<dbReference type="Pfam" id="PF00583">
    <property type="entry name" value="Acetyltransf_1"/>
    <property type="match status" value="1"/>
</dbReference>
<keyword evidence="3" id="KW-1185">Reference proteome</keyword>
<dbReference type="PANTHER" id="PTHR43415:SF3">
    <property type="entry name" value="GNAT-FAMILY ACETYLTRANSFERASE"/>
    <property type="match status" value="1"/>
</dbReference>
<dbReference type="Gene3D" id="3.40.630.30">
    <property type="match status" value="1"/>
</dbReference>